<sequence>MRPMSVVLRPLVEIKPHEFVNADHSASIARSIRTDQAIWRPLIIARRCRTLLDGHHRYTALNALGADLAPCVEVDYDDPAEVEVTAWRPDELVTPEMVRSAAARGEMMPPKTSRHLLKFSIPSIRVPLSDLLRGASTRPGSTGRLCV</sequence>
<evidence type="ECO:0000313" key="2">
    <source>
        <dbReference type="EMBL" id="ATG34318.1"/>
    </source>
</evidence>
<dbReference type="InterPro" id="IPR036086">
    <property type="entry name" value="ParB/Sulfiredoxin_sf"/>
</dbReference>
<gene>
    <name evidence="2" type="ORF">PhaeoP36_00145</name>
</gene>
<organism evidence="2 3">
    <name type="scientific">Phaeobacter piscinae</name>
    <dbReference type="NCBI Taxonomy" id="1580596"/>
    <lineage>
        <taxon>Bacteria</taxon>
        <taxon>Pseudomonadati</taxon>
        <taxon>Pseudomonadota</taxon>
        <taxon>Alphaproteobacteria</taxon>
        <taxon>Rhodobacterales</taxon>
        <taxon>Roseobacteraceae</taxon>
        <taxon>Phaeobacter</taxon>
    </lineage>
</organism>
<proteinExistence type="predicted"/>
<dbReference type="Proteomes" id="UP000218891">
    <property type="component" value="Chromosome"/>
</dbReference>
<feature type="domain" description="ParB-like N-terminal" evidence="1">
    <location>
        <begin position="7"/>
        <end position="93"/>
    </location>
</feature>
<evidence type="ECO:0000313" key="3">
    <source>
        <dbReference type="Proteomes" id="UP000218891"/>
    </source>
</evidence>
<protein>
    <submittedName>
        <fullName evidence="2">ParB-like nuclease domain protein</fullName>
    </submittedName>
</protein>
<keyword evidence="3" id="KW-1185">Reference proteome</keyword>
<name>A0ABM6P9L4_9RHOB</name>
<dbReference type="EMBL" id="CP010643">
    <property type="protein sequence ID" value="ATG34318.1"/>
    <property type="molecule type" value="Genomic_DNA"/>
</dbReference>
<dbReference type="Gene3D" id="3.90.1530.10">
    <property type="entry name" value="Conserved hypothetical protein from pyrococcus furiosus pfu- 392566-001, ParB domain"/>
    <property type="match status" value="1"/>
</dbReference>
<dbReference type="SMART" id="SM00470">
    <property type="entry name" value="ParB"/>
    <property type="match status" value="1"/>
</dbReference>
<reference evidence="2 3" key="2">
    <citation type="journal article" date="2017" name="Genome Biol. Evol.">
        <title>Trajectories and Drivers of Genome Evolution in Surface-Associated Marine Phaeobacter.</title>
        <authorList>
            <person name="Freese H.M."/>
            <person name="Sikorski J."/>
            <person name="Bunk B."/>
            <person name="Scheuner C."/>
            <person name="Meier-Kolthoff J.P."/>
            <person name="Sproer C."/>
            <person name="Gram L."/>
            <person name="Overmann J."/>
        </authorList>
    </citation>
    <scope>NUCLEOTIDE SEQUENCE [LARGE SCALE GENOMIC DNA]</scope>
    <source>
        <strain evidence="2 3">P36</strain>
    </source>
</reference>
<reference evidence="2 3" key="1">
    <citation type="journal article" date="2017" name="Front. Microbiol.">
        <title>Phaeobacter piscinae sp. nov., a species of the Roseobacter group and potential aquaculture probiont.</title>
        <authorList>
            <person name="Sonnenschein E.C."/>
            <person name="Phippen C.B.W."/>
            <person name="Nielsen K.F."/>
            <person name="Mateiu R.V."/>
            <person name="Melchiorsen J."/>
            <person name="Gram L."/>
            <person name="Overmann J."/>
            <person name="Freese H.M."/>
        </authorList>
    </citation>
    <scope>NUCLEOTIDE SEQUENCE [LARGE SCALE GENOMIC DNA]</scope>
    <source>
        <strain evidence="2 3">P36</strain>
    </source>
</reference>
<dbReference type="InterPro" id="IPR003115">
    <property type="entry name" value="ParB_N"/>
</dbReference>
<evidence type="ECO:0000259" key="1">
    <source>
        <dbReference type="SMART" id="SM00470"/>
    </source>
</evidence>
<reference evidence="2 3" key="3">
    <citation type="journal article" date="2017" name="Int. J. Syst. Evol. Microbiol.">
        <title>Adaptation of Surface-Associated Bacteria to the Open Ocean: A Genomically Distinct Subpopulation of Phaeobacter gallaeciensis Colonizes Pacific Mesozooplankton.</title>
        <authorList>
            <person name="Freese H.M."/>
            <person name="Methner A."/>
            <person name="Overmann J."/>
        </authorList>
    </citation>
    <scope>NUCLEOTIDE SEQUENCE [LARGE SCALE GENOMIC DNA]</scope>
    <source>
        <strain evidence="2 3">P36</strain>
    </source>
</reference>
<accession>A0ABM6P9L4</accession>
<dbReference type="SUPFAM" id="SSF110849">
    <property type="entry name" value="ParB/Sulfiredoxin"/>
    <property type="match status" value="1"/>
</dbReference>
<reference evidence="2 3" key="4">
    <citation type="journal article" date="2018" name="Environ. Microbiol. Rep.">
        <title>Phylogenetic distribution of roseobacticides in the Roseobacter group and their effect on microalgae.</title>
        <authorList>
            <person name="Sonnenschein E.C."/>
            <person name="Phippen C.B."/>
            <person name="Bentzon-Tilia M."/>
            <person name="Rasmussen S.A."/>
            <person name="Nielsen K.F."/>
            <person name="Gram L."/>
        </authorList>
    </citation>
    <scope>NUCLEOTIDE SEQUENCE [LARGE SCALE GENOMIC DNA]</scope>
    <source>
        <strain evidence="2 3">P36</strain>
    </source>
</reference>